<dbReference type="PANTHER" id="PTHR36113:SF1">
    <property type="entry name" value="GLYOXALASE_BLEOMYCIN RESISTANCE PROTEIN_DIOXYGENASE"/>
    <property type="match status" value="1"/>
</dbReference>
<dbReference type="InterPro" id="IPR037523">
    <property type="entry name" value="VOC_core"/>
</dbReference>
<evidence type="ECO:0000313" key="3">
    <source>
        <dbReference type="Proteomes" id="UP000315525"/>
    </source>
</evidence>
<comment type="caution">
    <text evidence="2">The sequence shown here is derived from an EMBL/GenBank/DDBJ whole genome shotgun (WGS) entry which is preliminary data.</text>
</comment>
<protein>
    <submittedName>
        <fullName evidence="2">VOC family protein</fullName>
    </submittedName>
</protein>
<dbReference type="Gene3D" id="3.10.180.10">
    <property type="entry name" value="2,3-Dihydroxybiphenyl 1,2-Dioxygenase, domain 1"/>
    <property type="match status" value="1"/>
</dbReference>
<feature type="domain" description="VOC" evidence="1">
    <location>
        <begin position="13"/>
        <end position="131"/>
    </location>
</feature>
<dbReference type="PANTHER" id="PTHR36113">
    <property type="entry name" value="LYASE, PUTATIVE-RELATED-RELATED"/>
    <property type="match status" value="1"/>
</dbReference>
<name>A0A523UUU8_UNCT6</name>
<dbReference type="Pfam" id="PF00903">
    <property type="entry name" value="Glyoxalase"/>
    <property type="match status" value="1"/>
</dbReference>
<sequence length="131" mass="14526">MTKDKRRSRMFESIGSLAVYVTDLEKAKKFYTETLGFEVSADLGPTLCFLKSKSGGIDIYMVGGNKPASIDNETSRLSFFLRTEKPASEIHATLKKARVELLQDAPEFVGDATYCFQFKDPDGNIVEVAGK</sequence>
<accession>A0A523UUU8</accession>
<dbReference type="InterPro" id="IPR051332">
    <property type="entry name" value="Fosfomycin_Res_Enzymes"/>
</dbReference>
<dbReference type="PROSITE" id="PS51819">
    <property type="entry name" value="VOC"/>
    <property type="match status" value="1"/>
</dbReference>
<dbReference type="AlphaFoldDB" id="A0A523UUU8"/>
<evidence type="ECO:0000313" key="2">
    <source>
        <dbReference type="EMBL" id="TET46327.1"/>
    </source>
</evidence>
<proteinExistence type="predicted"/>
<gene>
    <name evidence="2" type="ORF">E3J62_04560</name>
</gene>
<dbReference type="InterPro" id="IPR029068">
    <property type="entry name" value="Glyas_Bleomycin-R_OHBP_Dase"/>
</dbReference>
<dbReference type="SUPFAM" id="SSF54593">
    <property type="entry name" value="Glyoxalase/Bleomycin resistance protein/Dihydroxybiphenyl dioxygenase"/>
    <property type="match status" value="1"/>
</dbReference>
<organism evidence="2 3">
    <name type="scientific">candidate division TA06 bacterium</name>
    <dbReference type="NCBI Taxonomy" id="2250710"/>
    <lineage>
        <taxon>Bacteria</taxon>
        <taxon>Bacteria division TA06</taxon>
    </lineage>
</organism>
<dbReference type="CDD" id="cd06587">
    <property type="entry name" value="VOC"/>
    <property type="match status" value="1"/>
</dbReference>
<dbReference type="InterPro" id="IPR004360">
    <property type="entry name" value="Glyas_Fos-R_dOase_dom"/>
</dbReference>
<reference evidence="2 3" key="1">
    <citation type="submission" date="2019-03" db="EMBL/GenBank/DDBJ databases">
        <title>Metabolic potential of uncultured bacteria and archaea associated with petroleum seepage in deep-sea sediments.</title>
        <authorList>
            <person name="Dong X."/>
            <person name="Hubert C."/>
        </authorList>
    </citation>
    <scope>NUCLEOTIDE SEQUENCE [LARGE SCALE GENOMIC DNA]</scope>
    <source>
        <strain evidence="2">E44_bin18</strain>
    </source>
</reference>
<dbReference type="Proteomes" id="UP000315525">
    <property type="component" value="Unassembled WGS sequence"/>
</dbReference>
<dbReference type="EMBL" id="SOJN01000057">
    <property type="protein sequence ID" value="TET46327.1"/>
    <property type="molecule type" value="Genomic_DNA"/>
</dbReference>
<evidence type="ECO:0000259" key="1">
    <source>
        <dbReference type="PROSITE" id="PS51819"/>
    </source>
</evidence>